<dbReference type="PROSITE" id="PS00595">
    <property type="entry name" value="AA_TRANSFER_CLASS_5"/>
    <property type="match status" value="1"/>
</dbReference>
<dbReference type="AlphaFoldDB" id="A0A0C1Y373"/>
<evidence type="ECO:0000256" key="2">
    <source>
        <dbReference type="ARBA" id="ARBA00022898"/>
    </source>
</evidence>
<dbReference type="Gene3D" id="3.90.1150.10">
    <property type="entry name" value="Aspartate Aminotransferase, domain 1"/>
    <property type="match status" value="1"/>
</dbReference>
<dbReference type="InterPro" id="IPR000192">
    <property type="entry name" value="Aminotrans_V_dom"/>
</dbReference>
<dbReference type="InterPro" id="IPR015422">
    <property type="entry name" value="PyrdxlP-dep_Trfase_small"/>
</dbReference>
<accession>A0A0C1Y373</accession>
<sequence>MVLSASSDLTARLQTLRAEFPALANKRYFNFGGQGPMPHSALTAMTDAHLTLQTEGPFSNGVNRWIQQSAMAMRQTLAELLTVPVEAMTLTEDVTVGCNIPLWGVDWRAGDRILLTDCEHPGVIAAVQEISRRFQVAVDVCPVLATAQGGDPVAVIEAALQPRTRMLVVSHILWNTGQLLPLTEIVQLCHAHTPEPVWVLVDAAQSVGMMPLDLTATEVDFYAFTGHKWCCGPAGLGGLYVRPEVRDAIAPTFIGWRSINTDAQANPTGWQPNGQRYEVATSDYPLMAGLQAALDRHQQWGTAAERWQRLCDLSHALWERLQAHPKIRPVSATPPPSGLISFEILDGSGQPSPMHHTQLVKDLEAENILLRTLLHPHCVRACVHYFTLESEVQALGDRLCQWVDAL</sequence>
<evidence type="ECO:0000313" key="6">
    <source>
        <dbReference type="EMBL" id="NEV67686.1"/>
    </source>
</evidence>
<dbReference type="PANTHER" id="PTHR43586:SF4">
    <property type="entry name" value="ISOPENICILLIN N EPIMERASE"/>
    <property type="match status" value="1"/>
</dbReference>
<dbReference type="EMBL" id="JTHE02000003">
    <property type="protein sequence ID" value="NEV67686.1"/>
    <property type="molecule type" value="Genomic_DNA"/>
</dbReference>
<gene>
    <name evidence="6" type="ORF">QQ91_011210</name>
</gene>
<dbReference type="InterPro" id="IPR015421">
    <property type="entry name" value="PyrdxlP-dep_Trfase_major"/>
</dbReference>
<dbReference type="Gene3D" id="3.40.640.10">
    <property type="entry name" value="Type I PLP-dependent aspartate aminotransferase-like (Major domain)"/>
    <property type="match status" value="1"/>
</dbReference>
<feature type="domain" description="Aminotransferase class V" evidence="5">
    <location>
        <begin position="67"/>
        <end position="390"/>
    </location>
</feature>
<organism evidence="6">
    <name type="scientific">Lyngbya confervoides BDU141951</name>
    <dbReference type="NCBI Taxonomy" id="1574623"/>
    <lineage>
        <taxon>Bacteria</taxon>
        <taxon>Bacillati</taxon>
        <taxon>Cyanobacteriota</taxon>
        <taxon>Cyanophyceae</taxon>
        <taxon>Oscillatoriophycideae</taxon>
        <taxon>Oscillatoriales</taxon>
        <taxon>Microcoleaceae</taxon>
        <taxon>Lyngbya</taxon>
    </lineage>
</organism>
<keyword evidence="6" id="KW-0808">Transferase</keyword>
<keyword evidence="2" id="KW-0663">Pyridoxal phosphate</keyword>
<evidence type="ECO:0000259" key="5">
    <source>
        <dbReference type="Pfam" id="PF00266"/>
    </source>
</evidence>
<protein>
    <submittedName>
        <fullName evidence="6">Aminotransferase class V-fold PLP-dependent enzyme</fullName>
    </submittedName>
</protein>
<evidence type="ECO:0000256" key="1">
    <source>
        <dbReference type="ARBA" id="ARBA00001933"/>
    </source>
</evidence>
<dbReference type="GO" id="GO:0008483">
    <property type="term" value="F:transaminase activity"/>
    <property type="evidence" value="ECO:0007669"/>
    <property type="project" value="UniProtKB-KW"/>
</dbReference>
<comment type="cofactor">
    <cofactor evidence="1 4">
        <name>pyridoxal 5'-phosphate</name>
        <dbReference type="ChEBI" id="CHEBI:597326"/>
    </cofactor>
</comment>
<proteinExistence type="inferred from homology"/>
<reference evidence="6" key="3">
    <citation type="submission" date="2020-02" db="EMBL/GenBank/DDBJ databases">
        <authorList>
            <person name="Sarangi A.N."/>
            <person name="Ghosh S."/>
            <person name="Mukherjee M."/>
            <person name="Tripathy S."/>
        </authorList>
    </citation>
    <scope>NUCLEOTIDE SEQUENCE</scope>
    <source>
        <strain evidence="6">BDU141951</strain>
    </source>
</reference>
<dbReference type="Pfam" id="PF00266">
    <property type="entry name" value="Aminotran_5"/>
    <property type="match status" value="1"/>
</dbReference>
<reference evidence="6" key="2">
    <citation type="journal article" date="2015" name="Genome Announc.">
        <title>Draft Genome Sequence of Filamentous Marine Cyanobacterium Lyngbya confervoides Strain BDU141951.</title>
        <authorList>
            <person name="Chandrababunaidu M.M."/>
            <person name="Sen D."/>
            <person name="Tripathy S."/>
        </authorList>
    </citation>
    <scope>NUCLEOTIDE SEQUENCE</scope>
    <source>
        <strain evidence="6">BDU141951</strain>
    </source>
</reference>
<keyword evidence="6" id="KW-0032">Aminotransferase</keyword>
<dbReference type="InterPro" id="IPR015424">
    <property type="entry name" value="PyrdxlP-dep_Trfase"/>
</dbReference>
<name>A0A0C1Y373_9CYAN</name>
<evidence type="ECO:0000256" key="4">
    <source>
        <dbReference type="RuleBase" id="RU004504"/>
    </source>
</evidence>
<dbReference type="InterPro" id="IPR020578">
    <property type="entry name" value="Aminotrans_V_PyrdxlP_BS"/>
</dbReference>
<dbReference type="SUPFAM" id="SSF53383">
    <property type="entry name" value="PLP-dependent transferases"/>
    <property type="match status" value="1"/>
</dbReference>
<dbReference type="PANTHER" id="PTHR43586">
    <property type="entry name" value="CYSTEINE DESULFURASE"/>
    <property type="match status" value="1"/>
</dbReference>
<reference evidence="6" key="1">
    <citation type="submission" date="2014-11" db="EMBL/GenBank/DDBJ databases">
        <authorList>
            <person name="Malar M.C."/>
            <person name="Sen D."/>
            <person name="Tripathy S."/>
        </authorList>
    </citation>
    <scope>NUCLEOTIDE SEQUENCE</scope>
    <source>
        <strain evidence="6">BDU141951</strain>
    </source>
</reference>
<comment type="similarity">
    <text evidence="3">Belongs to the class-V pyridoxal-phosphate-dependent aminotransferase family.</text>
</comment>
<evidence type="ECO:0000256" key="3">
    <source>
        <dbReference type="RuleBase" id="RU004075"/>
    </source>
</evidence>
<comment type="caution">
    <text evidence="6">The sequence shown here is derived from an EMBL/GenBank/DDBJ whole genome shotgun (WGS) entry which is preliminary data.</text>
</comment>